<comment type="caution">
    <text evidence="2">The sequence shown here is derived from an EMBL/GenBank/DDBJ whole genome shotgun (WGS) entry which is preliminary data.</text>
</comment>
<dbReference type="GO" id="GO:0005739">
    <property type="term" value="C:mitochondrion"/>
    <property type="evidence" value="ECO:0007669"/>
    <property type="project" value="InterPro"/>
</dbReference>
<dbReference type="GO" id="GO:0003735">
    <property type="term" value="F:structural constituent of ribosome"/>
    <property type="evidence" value="ECO:0007669"/>
    <property type="project" value="InterPro"/>
</dbReference>
<dbReference type="PANTHER" id="PTHR35316">
    <property type="entry name" value="28S RIBOSOMAL S34 PROTEIN"/>
    <property type="match status" value="1"/>
</dbReference>
<evidence type="ECO:0000313" key="2">
    <source>
        <dbReference type="EMBL" id="PRW60764.1"/>
    </source>
</evidence>
<dbReference type="PANTHER" id="PTHR35316:SF1">
    <property type="entry name" value="28S RIBOSOMAL S34 PROTEIN"/>
    <property type="match status" value="1"/>
</dbReference>
<dbReference type="Pfam" id="PF16053">
    <property type="entry name" value="MRP-S34"/>
    <property type="match status" value="1"/>
</dbReference>
<reference evidence="2 3" key="1">
    <citation type="journal article" date="2018" name="Plant J.">
        <title>Genome sequences of Chlorella sorokiniana UTEX 1602 and Micractinium conductrix SAG 241.80: implications to maltose excretion by a green alga.</title>
        <authorList>
            <person name="Arriola M.B."/>
            <person name="Velmurugan N."/>
            <person name="Zhang Y."/>
            <person name="Plunkett M.H."/>
            <person name="Hondzo H."/>
            <person name="Barney B.M."/>
        </authorList>
    </citation>
    <scope>NUCLEOTIDE SEQUENCE [LARGE SCALE GENOMIC DNA]</scope>
    <source>
        <strain evidence="3">UTEX 1602</strain>
    </source>
</reference>
<dbReference type="Proteomes" id="UP000239899">
    <property type="component" value="Unassembled WGS sequence"/>
</dbReference>
<dbReference type="InterPro" id="IPR032053">
    <property type="entry name" value="Ribosomal_mS34"/>
</dbReference>
<sequence length="131" mass="14056">MRQSALAQAKNAFELLSRLPQHGLGSKLSRTGWTDDCYWTVQKVRMSPDGKHGSAWGVLTWRGQAQQADKPASINGPLKPVWRVVQDSQQGWQPSGLAAALKQDRQAAKAAAKAEQPAAEAADVAAEQPAA</sequence>
<dbReference type="STRING" id="3076.A0A2P6U376"/>
<dbReference type="EMBL" id="LHPG02000002">
    <property type="protein sequence ID" value="PRW60764.1"/>
    <property type="molecule type" value="Genomic_DNA"/>
</dbReference>
<accession>A0A2P6U376</accession>
<evidence type="ECO:0000256" key="1">
    <source>
        <dbReference type="SAM" id="MobiDB-lite"/>
    </source>
</evidence>
<feature type="region of interest" description="Disordered" evidence="1">
    <location>
        <begin position="108"/>
        <end position="131"/>
    </location>
</feature>
<gene>
    <name evidence="2" type="ORF">C2E21_0913</name>
</gene>
<dbReference type="AlphaFoldDB" id="A0A2P6U376"/>
<protein>
    <submittedName>
        <fullName evidence="2">Uncharacterized protein</fullName>
    </submittedName>
</protein>
<dbReference type="OrthoDB" id="16434at2759"/>
<keyword evidence="3" id="KW-1185">Reference proteome</keyword>
<name>A0A2P6U376_CHLSO</name>
<organism evidence="2 3">
    <name type="scientific">Chlorella sorokiniana</name>
    <name type="common">Freshwater green alga</name>
    <dbReference type="NCBI Taxonomy" id="3076"/>
    <lineage>
        <taxon>Eukaryota</taxon>
        <taxon>Viridiplantae</taxon>
        <taxon>Chlorophyta</taxon>
        <taxon>core chlorophytes</taxon>
        <taxon>Trebouxiophyceae</taxon>
        <taxon>Chlorellales</taxon>
        <taxon>Chlorellaceae</taxon>
        <taxon>Chlorella clade</taxon>
        <taxon>Chlorella</taxon>
    </lineage>
</organism>
<evidence type="ECO:0000313" key="3">
    <source>
        <dbReference type="Proteomes" id="UP000239899"/>
    </source>
</evidence>
<proteinExistence type="predicted"/>